<proteinExistence type="inferred from homology"/>
<dbReference type="EMBL" id="JBHUHV010000028">
    <property type="protein sequence ID" value="MFD2067127.1"/>
    <property type="molecule type" value="Genomic_DNA"/>
</dbReference>
<dbReference type="SUPFAM" id="SSF49785">
    <property type="entry name" value="Galactose-binding domain-like"/>
    <property type="match status" value="1"/>
</dbReference>
<keyword evidence="11" id="KW-1185">Reference proteome</keyword>
<evidence type="ECO:0000313" key="11">
    <source>
        <dbReference type="Proteomes" id="UP001597369"/>
    </source>
</evidence>
<evidence type="ECO:0000313" key="10">
    <source>
        <dbReference type="EMBL" id="MFD2067127.1"/>
    </source>
</evidence>
<dbReference type="InterPro" id="IPR023232">
    <property type="entry name" value="Glyco_hydro_2_AS"/>
</dbReference>
<evidence type="ECO:0000259" key="8">
    <source>
        <dbReference type="Pfam" id="PF16355"/>
    </source>
</evidence>
<dbReference type="SUPFAM" id="SSF49373">
    <property type="entry name" value="Invasin/intimin cell-adhesion fragments"/>
    <property type="match status" value="1"/>
</dbReference>
<feature type="signal peptide" evidence="4">
    <location>
        <begin position="1"/>
        <end position="35"/>
    </location>
</feature>
<sequence>MHKTFNRATINMCRFTLVLVAVLGMYACKSTISFSADESEMQIRKRTDFTKDWSFHLGDQQNAQAANFDDSQWRKLNLPHDWSVEGEFSKDNPAGTGGGALPGGIGWYRKSFVVSEEDKGKLFFIDFDGVYTNSEVWVNGQYLGKRPNGYISFRYDLTPYLNYGDQENVIAVKVDNSQQPNSRWYSGSGIYRNVWMVKTNPVHVAHLGTFVTTPEVNEQIARIAIKTKIDGKATQKDGYALSSVIYDADNREVARVTSDNLQLNAETNEFDQNLTVENPRLWSVEEPYLYKVVTLVEQDGEVVDNFETPLGIRYFNFDVERGFSLNGKQMKILGVCNHHDLGALGAAINTRALERQLEIMKGMGVNGIRTSHNPPAPELLELCDKMGFIVMDEMFDMWKKEKSKYDYSHVWDEWHKQDLQDFIRRDRNHPSVFIWSIGNEIPEQGDSTGTLIATELAHIVKNLDKTRPITAGLNEPYPHNTIYKSGELDLVGFNYHHQDFEKFPETFPGEKFIATETTSALATRGSYDMPSDSIRRWPYKWDEPFTDGNEDLTVSAYDNVSAPWGSTHEETWKVMKKHDFLSGMFIWTGFDYIGEPTPYGWPARSSYFGVVDLAGFPKDSYYMYKSEWTNETVLHVFPHWNWKPGKLVDVWAYYNNADEVELFLNGKALGTKKKEGDDLHVMWRIPFQPGTLRAVSRKDGKEVLTKEVKTAGAPAKIMLKADRENIKADGKDLSFVTVKILDKDGNIVPGADNMVNFKIAGNAFIAGVDNGLQTSMEPFKASQRSAFHGLALAILQAKEEAGEVTLTATSDGLEPASVIINIE</sequence>
<evidence type="ECO:0000259" key="5">
    <source>
        <dbReference type="Pfam" id="PF00703"/>
    </source>
</evidence>
<evidence type="ECO:0000259" key="9">
    <source>
        <dbReference type="Pfam" id="PF18565"/>
    </source>
</evidence>
<feature type="domain" description="Glycoside hydrolase family 2 immunoglobulin-like beta-sandwich" evidence="5">
    <location>
        <begin position="206"/>
        <end position="313"/>
    </location>
</feature>
<dbReference type="InterPro" id="IPR006101">
    <property type="entry name" value="Glyco_hydro_2"/>
</dbReference>
<dbReference type="InterPro" id="IPR006104">
    <property type="entry name" value="Glyco_hydro_2_N"/>
</dbReference>
<keyword evidence="2" id="KW-0378">Hydrolase</keyword>
<dbReference type="InterPro" id="IPR040605">
    <property type="entry name" value="Glyco_hydro2_dom5"/>
</dbReference>
<feature type="domain" description="DUF4982" evidence="8">
    <location>
        <begin position="645"/>
        <end position="703"/>
    </location>
</feature>
<evidence type="ECO:0000259" key="7">
    <source>
        <dbReference type="Pfam" id="PF02837"/>
    </source>
</evidence>
<dbReference type="PROSITE" id="PS51257">
    <property type="entry name" value="PROKAR_LIPOPROTEIN"/>
    <property type="match status" value="1"/>
</dbReference>
<organism evidence="10 11">
    <name type="scientific">Pontibacter silvestris</name>
    <dbReference type="NCBI Taxonomy" id="2305183"/>
    <lineage>
        <taxon>Bacteria</taxon>
        <taxon>Pseudomonadati</taxon>
        <taxon>Bacteroidota</taxon>
        <taxon>Cytophagia</taxon>
        <taxon>Cytophagales</taxon>
        <taxon>Hymenobacteraceae</taxon>
        <taxon>Pontibacter</taxon>
    </lineage>
</organism>
<feature type="domain" description="Glycosyl hydrolases family 2 sugar binding" evidence="7">
    <location>
        <begin position="104"/>
        <end position="199"/>
    </location>
</feature>
<comment type="similarity">
    <text evidence="1">Belongs to the glycosyl hydrolase 2 family.</text>
</comment>
<keyword evidence="4" id="KW-0732">Signal</keyword>
<dbReference type="Pfam" id="PF18565">
    <property type="entry name" value="Glyco_hydro2_C5"/>
    <property type="match status" value="1"/>
</dbReference>
<keyword evidence="3" id="KW-0326">Glycosidase</keyword>
<name>A0ABW4WWM4_9BACT</name>
<protein>
    <submittedName>
        <fullName evidence="10">Beta-galactosidase GalB</fullName>
    </submittedName>
</protein>
<evidence type="ECO:0000256" key="3">
    <source>
        <dbReference type="ARBA" id="ARBA00023295"/>
    </source>
</evidence>
<dbReference type="Pfam" id="PF02836">
    <property type="entry name" value="Glyco_hydro_2_C"/>
    <property type="match status" value="1"/>
</dbReference>
<dbReference type="InterPro" id="IPR008979">
    <property type="entry name" value="Galactose-bd-like_sf"/>
</dbReference>
<dbReference type="InterPro" id="IPR006102">
    <property type="entry name" value="Ig-like_GH2"/>
</dbReference>
<dbReference type="PROSITE" id="PS00608">
    <property type="entry name" value="GLYCOSYL_HYDROL_F2_2"/>
    <property type="match status" value="1"/>
</dbReference>
<feature type="domain" description="Glycoside hydrolase family 2 catalytic" evidence="6">
    <location>
        <begin position="323"/>
        <end position="497"/>
    </location>
</feature>
<dbReference type="PANTHER" id="PTHR42732">
    <property type="entry name" value="BETA-GALACTOSIDASE"/>
    <property type="match status" value="1"/>
</dbReference>
<dbReference type="PANTHER" id="PTHR42732:SF1">
    <property type="entry name" value="BETA-MANNOSIDASE"/>
    <property type="match status" value="1"/>
</dbReference>
<dbReference type="NCBIfam" id="NF041463">
    <property type="entry name" value="GalB"/>
    <property type="match status" value="1"/>
</dbReference>
<dbReference type="SUPFAM" id="SSF51445">
    <property type="entry name" value="(Trans)glycosidases"/>
    <property type="match status" value="1"/>
</dbReference>
<feature type="chain" id="PRO_5045143739" evidence="4">
    <location>
        <begin position="36"/>
        <end position="823"/>
    </location>
</feature>
<dbReference type="InterPro" id="IPR051913">
    <property type="entry name" value="GH2_Domain-Containing"/>
</dbReference>
<dbReference type="InterPro" id="IPR013783">
    <property type="entry name" value="Ig-like_fold"/>
</dbReference>
<dbReference type="InterPro" id="IPR008964">
    <property type="entry name" value="Invasin/intimin_cell_adhesion"/>
</dbReference>
<dbReference type="SUPFAM" id="SSF49303">
    <property type="entry name" value="beta-Galactosidase/glucuronidase domain"/>
    <property type="match status" value="1"/>
</dbReference>
<dbReference type="Proteomes" id="UP001597369">
    <property type="component" value="Unassembled WGS sequence"/>
</dbReference>
<evidence type="ECO:0000256" key="1">
    <source>
        <dbReference type="ARBA" id="ARBA00007401"/>
    </source>
</evidence>
<feature type="domain" description="Glycoside hydrolase family 2" evidence="9">
    <location>
        <begin position="717"/>
        <end position="818"/>
    </location>
</feature>
<dbReference type="InterPro" id="IPR036156">
    <property type="entry name" value="Beta-gal/glucu_dom_sf"/>
</dbReference>
<evidence type="ECO:0000256" key="2">
    <source>
        <dbReference type="ARBA" id="ARBA00022801"/>
    </source>
</evidence>
<reference evidence="11" key="1">
    <citation type="journal article" date="2019" name="Int. J. Syst. Evol. Microbiol.">
        <title>The Global Catalogue of Microorganisms (GCM) 10K type strain sequencing project: providing services to taxonomists for standard genome sequencing and annotation.</title>
        <authorList>
            <consortium name="The Broad Institute Genomics Platform"/>
            <consortium name="The Broad Institute Genome Sequencing Center for Infectious Disease"/>
            <person name="Wu L."/>
            <person name="Ma J."/>
        </authorList>
    </citation>
    <scope>NUCLEOTIDE SEQUENCE [LARGE SCALE GENOMIC DNA]</scope>
    <source>
        <strain evidence="11">JCM 16545</strain>
    </source>
</reference>
<dbReference type="InterPro" id="IPR048229">
    <property type="entry name" value="GalB-like"/>
</dbReference>
<dbReference type="InterPro" id="IPR017853">
    <property type="entry name" value="GH"/>
</dbReference>
<evidence type="ECO:0000256" key="4">
    <source>
        <dbReference type="SAM" id="SignalP"/>
    </source>
</evidence>
<comment type="caution">
    <text evidence="10">The sequence shown here is derived from an EMBL/GenBank/DDBJ whole genome shotgun (WGS) entry which is preliminary data.</text>
</comment>
<gene>
    <name evidence="10" type="primary">galB</name>
    <name evidence="10" type="ORF">ACFSKU_09560</name>
</gene>
<dbReference type="PRINTS" id="PR00132">
    <property type="entry name" value="GLHYDRLASE2"/>
</dbReference>
<dbReference type="Gene3D" id="3.20.20.80">
    <property type="entry name" value="Glycosidases"/>
    <property type="match status" value="1"/>
</dbReference>
<evidence type="ECO:0000259" key="6">
    <source>
        <dbReference type="Pfam" id="PF02836"/>
    </source>
</evidence>
<dbReference type="InterPro" id="IPR006103">
    <property type="entry name" value="Glyco_hydro_2_cat"/>
</dbReference>
<dbReference type="RefSeq" id="WP_229961749.1">
    <property type="nucleotide sequence ID" value="NZ_JAJJWI010000015.1"/>
</dbReference>
<dbReference type="Gene3D" id="2.60.40.10">
    <property type="entry name" value="Immunoglobulins"/>
    <property type="match status" value="3"/>
</dbReference>
<dbReference type="Pfam" id="PF02837">
    <property type="entry name" value="Glyco_hydro_2_N"/>
    <property type="match status" value="1"/>
</dbReference>
<accession>A0ABW4WWM4</accession>
<dbReference type="InterPro" id="IPR032311">
    <property type="entry name" value="DUF4982"/>
</dbReference>
<dbReference type="Pfam" id="PF00703">
    <property type="entry name" value="Glyco_hydro_2"/>
    <property type="match status" value="1"/>
</dbReference>
<dbReference type="Gene3D" id="2.60.120.260">
    <property type="entry name" value="Galactose-binding domain-like"/>
    <property type="match status" value="1"/>
</dbReference>
<dbReference type="Pfam" id="PF16355">
    <property type="entry name" value="DUF4982"/>
    <property type="match status" value="1"/>
</dbReference>